<dbReference type="Pfam" id="PF14273">
    <property type="entry name" value="DUF4360"/>
    <property type="match status" value="1"/>
</dbReference>
<dbReference type="GeneID" id="43595557"/>
<feature type="chain" id="PRO_5016588690" description="Secreted protein" evidence="1">
    <location>
        <begin position="22"/>
        <end position="204"/>
    </location>
</feature>
<dbReference type="EMBL" id="NPIC01000002">
    <property type="protein sequence ID" value="RDL38368.1"/>
    <property type="molecule type" value="Genomic_DNA"/>
</dbReference>
<proteinExistence type="predicted"/>
<gene>
    <name evidence="2" type="ORF">BP5553_02708</name>
</gene>
<reference evidence="2 3" key="1">
    <citation type="journal article" date="2018" name="IMA Fungus">
        <title>IMA Genome-F 9: Draft genome sequence of Annulohypoxylon stygium, Aspergillus mulundensis, Berkeleyomyces basicola (syn. Thielaviopsis basicola), Ceratocystis smalleyi, two Cercospora beticola strains, Coleophoma cylindrospora, Fusarium fracticaudum, Phialophora cf. hyalina, and Morchella septimelata.</title>
        <authorList>
            <person name="Wingfield B.D."/>
            <person name="Bills G.F."/>
            <person name="Dong Y."/>
            <person name="Huang W."/>
            <person name="Nel W.J."/>
            <person name="Swalarsk-Parry B.S."/>
            <person name="Vaghefi N."/>
            <person name="Wilken P.M."/>
            <person name="An Z."/>
            <person name="de Beer Z.W."/>
            <person name="De Vos L."/>
            <person name="Chen L."/>
            <person name="Duong T.A."/>
            <person name="Gao Y."/>
            <person name="Hammerbacher A."/>
            <person name="Kikkert J.R."/>
            <person name="Li Y."/>
            <person name="Li H."/>
            <person name="Li K."/>
            <person name="Li Q."/>
            <person name="Liu X."/>
            <person name="Ma X."/>
            <person name="Naidoo K."/>
            <person name="Pethybridge S.J."/>
            <person name="Sun J."/>
            <person name="Steenkamp E.T."/>
            <person name="van der Nest M.A."/>
            <person name="van Wyk S."/>
            <person name="Wingfield M.J."/>
            <person name="Xiong C."/>
            <person name="Yue Q."/>
            <person name="Zhang X."/>
        </authorList>
    </citation>
    <scope>NUCLEOTIDE SEQUENCE [LARGE SCALE GENOMIC DNA]</scope>
    <source>
        <strain evidence="2 3">BP 5553</strain>
    </source>
</reference>
<evidence type="ECO:0000256" key="1">
    <source>
        <dbReference type="SAM" id="SignalP"/>
    </source>
</evidence>
<evidence type="ECO:0000313" key="3">
    <source>
        <dbReference type="Proteomes" id="UP000254866"/>
    </source>
</evidence>
<keyword evidence="3" id="KW-1185">Reference proteome</keyword>
<feature type="signal peptide" evidence="1">
    <location>
        <begin position="1"/>
        <end position="21"/>
    </location>
</feature>
<dbReference type="InterPro" id="IPR025649">
    <property type="entry name" value="DUF4360"/>
</dbReference>
<comment type="caution">
    <text evidence="2">The sequence shown here is derived from an EMBL/GenBank/DDBJ whole genome shotgun (WGS) entry which is preliminary data.</text>
</comment>
<accession>A0A370TSA3</accession>
<dbReference type="Proteomes" id="UP000254866">
    <property type="component" value="Unassembled WGS sequence"/>
</dbReference>
<sequence>MISQIFTSLLAAVCIITPVTATPVSATDIDLSKVKYNGILSRGGQGCDQQHPAAVSINGAAVGLVESFPQFTASYKSGDAVDKQRQFCQVAIDISYPDGLQYRVKEVTVIDSARISEGASAIHDITLYFGGSTDQSTVSKTITGPVANNAIPSTNVISNKVWSPCNESQYLNIKNAARINAGTSKDKNSVSIKYVVFGLEWRRC</sequence>
<organism evidence="2 3">
    <name type="scientific">Venustampulla echinocandica</name>
    <dbReference type="NCBI Taxonomy" id="2656787"/>
    <lineage>
        <taxon>Eukaryota</taxon>
        <taxon>Fungi</taxon>
        <taxon>Dikarya</taxon>
        <taxon>Ascomycota</taxon>
        <taxon>Pezizomycotina</taxon>
        <taxon>Leotiomycetes</taxon>
        <taxon>Helotiales</taxon>
        <taxon>Pleuroascaceae</taxon>
        <taxon>Venustampulla</taxon>
    </lineage>
</organism>
<dbReference type="AlphaFoldDB" id="A0A370TSA3"/>
<evidence type="ECO:0008006" key="4">
    <source>
        <dbReference type="Google" id="ProtNLM"/>
    </source>
</evidence>
<name>A0A370TSA3_9HELO</name>
<protein>
    <recommendedName>
        <fullName evidence="4">Secreted protein</fullName>
    </recommendedName>
</protein>
<dbReference type="PANTHER" id="PTHR38847">
    <property type="match status" value="1"/>
</dbReference>
<keyword evidence="1" id="KW-0732">Signal</keyword>
<evidence type="ECO:0000313" key="2">
    <source>
        <dbReference type="EMBL" id="RDL38368.1"/>
    </source>
</evidence>
<dbReference type="RefSeq" id="XP_031871024.1">
    <property type="nucleotide sequence ID" value="XM_032011331.1"/>
</dbReference>
<dbReference type="PANTHER" id="PTHR38847:SF1">
    <property type="entry name" value="PSEUDOURIDINE SYNTHASE RSUA_RLUA-LIKE DOMAIN-CONTAINING PROTEIN"/>
    <property type="match status" value="1"/>
</dbReference>